<accession>A0A7S1HXX9</accession>
<reference evidence="2" key="1">
    <citation type="submission" date="2021-01" db="EMBL/GenBank/DDBJ databases">
        <authorList>
            <person name="Corre E."/>
            <person name="Pelletier E."/>
            <person name="Niang G."/>
            <person name="Scheremetjew M."/>
            <person name="Finn R."/>
            <person name="Kale V."/>
            <person name="Holt S."/>
            <person name="Cochrane G."/>
            <person name="Meng A."/>
            <person name="Brown T."/>
            <person name="Cohen L."/>
        </authorList>
    </citation>
    <scope>NUCLEOTIDE SEQUENCE</scope>
    <source>
        <strain evidence="2">NIES-381</strain>
    </source>
</reference>
<proteinExistence type="predicted"/>
<evidence type="ECO:0000313" key="2">
    <source>
        <dbReference type="EMBL" id="CAD8994749.1"/>
    </source>
</evidence>
<dbReference type="EMBL" id="HBGA01015095">
    <property type="protein sequence ID" value="CAD8994749.1"/>
    <property type="molecule type" value="Transcribed_RNA"/>
</dbReference>
<feature type="signal peptide" evidence="1">
    <location>
        <begin position="1"/>
        <end position="19"/>
    </location>
</feature>
<name>A0A7S1HXX9_9EUGL</name>
<organism evidence="2">
    <name type="scientific">Eutreptiella gymnastica</name>
    <dbReference type="NCBI Taxonomy" id="73025"/>
    <lineage>
        <taxon>Eukaryota</taxon>
        <taxon>Discoba</taxon>
        <taxon>Euglenozoa</taxon>
        <taxon>Euglenida</taxon>
        <taxon>Spirocuta</taxon>
        <taxon>Euglenophyceae</taxon>
        <taxon>Eutreptiales</taxon>
        <taxon>Eutreptiaceae</taxon>
        <taxon>Eutreptiella</taxon>
    </lineage>
</organism>
<evidence type="ECO:0000256" key="1">
    <source>
        <dbReference type="SAM" id="SignalP"/>
    </source>
</evidence>
<gene>
    <name evidence="2" type="ORF">EGYM00392_LOCUS5804</name>
</gene>
<keyword evidence="1" id="KW-0732">Signal</keyword>
<feature type="chain" id="PRO_5030800352" description="SGNH hydrolase-type esterase domain-containing protein" evidence="1">
    <location>
        <begin position="20"/>
        <end position="516"/>
    </location>
</feature>
<sequence length="516" mass="57502">MSNGILVWAMLATVVGLNTEQIPTILCTSKRLWCLDEPASYSIGRLCLPVNASAQTSASTMIVELSHCTTPYGGNVTVRFLHCNVAAPRPQWANQQFGPYTIELRLSGTHAQVTRLRYRPMRLSSTPTCEYWGEYTAFVPGPYTLDVVVVYTGYDDLNYQKVDWAAVKNMMLLRSWKTFLKADPSLSQSPDDCSVSQAAQWAHVEGFWVRQHATPFRLSSIVPCARKRHCGCTRPTYGCDVNTMCVCDYTWLPTLDCLAHASVLSTTTVAHIAAPIPLEPHGPLHPPSNLGALATTCLSNRKIFVLGDSHTRQFAQTWAKLLQASFTPAPKGQPQCFVKGTLRVCHLWMPQCDHTALMRVLKKAHKVLINFGQHYASGRRPSPIEAFAPMLRQCLPHDARSRAKVVWMGTAPLTRLNRDEFIRHGDHRQSQRLELLDTIGHAVAAQLQIPSLPVYGTLFPFLDCTTDEAHQQHYIWVPIVAKAVWHLCHPSPGTGPPAEHLNTSLVRPPALRVPQL</sequence>
<dbReference type="SUPFAM" id="SSF52266">
    <property type="entry name" value="SGNH hydrolase"/>
    <property type="match status" value="1"/>
</dbReference>
<protein>
    <recommendedName>
        <fullName evidence="3">SGNH hydrolase-type esterase domain-containing protein</fullName>
    </recommendedName>
</protein>
<dbReference type="AlphaFoldDB" id="A0A7S1HXX9"/>
<evidence type="ECO:0008006" key="3">
    <source>
        <dbReference type="Google" id="ProtNLM"/>
    </source>
</evidence>